<dbReference type="InterPro" id="IPR050744">
    <property type="entry name" value="AI-2_Isomerase_LsrG"/>
</dbReference>
<gene>
    <name evidence="2" type="ORF">ACHAWO_013756</name>
</gene>
<dbReference type="Gene3D" id="3.30.70.100">
    <property type="match status" value="1"/>
</dbReference>
<reference evidence="2 3" key="1">
    <citation type="submission" date="2024-10" db="EMBL/GenBank/DDBJ databases">
        <title>Updated reference genomes for cyclostephanoid diatoms.</title>
        <authorList>
            <person name="Roberts W.R."/>
            <person name="Alverson A.J."/>
        </authorList>
    </citation>
    <scope>NUCLEOTIDE SEQUENCE [LARGE SCALE GENOMIC DNA]</scope>
    <source>
        <strain evidence="2 3">AJA010-31</strain>
    </source>
</reference>
<feature type="domain" description="ABM" evidence="1">
    <location>
        <begin position="60"/>
        <end position="153"/>
    </location>
</feature>
<evidence type="ECO:0000313" key="2">
    <source>
        <dbReference type="EMBL" id="KAL3778732.1"/>
    </source>
</evidence>
<dbReference type="SUPFAM" id="SSF54909">
    <property type="entry name" value="Dimeric alpha+beta barrel"/>
    <property type="match status" value="1"/>
</dbReference>
<keyword evidence="3" id="KW-1185">Reference proteome</keyword>
<sequence length="155" mass="17369">MMQRQTIVAASHLHHHLTKGKPMKLTPLLFPLVTTAFAPSKHSTPVSRSFTSSSLLAMPICIVVEAEIKEDRMEEFLDMIEKNAEGSRKEPGCIRFDVLQSEDAPNKFIFYEVYQDADAIAHHKLQSHYLAWGEFKESGGTLSSVSKKASGKFMT</sequence>
<protein>
    <recommendedName>
        <fullName evidence="1">ABM domain-containing protein</fullName>
    </recommendedName>
</protein>
<dbReference type="EMBL" id="JALLPJ020000972">
    <property type="protein sequence ID" value="KAL3778732.1"/>
    <property type="molecule type" value="Genomic_DNA"/>
</dbReference>
<comment type="caution">
    <text evidence="2">The sequence shown here is derived from an EMBL/GenBank/DDBJ whole genome shotgun (WGS) entry which is preliminary data.</text>
</comment>
<name>A0ABD3NTW8_9STRA</name>
<dbReference type="PROSITE" id="PS51725">
    <property type="entry name" value="ABM"/>
    <property type="match status" value="1"/>
</dbReference>
<dbReference type="PANTHER" id="PTHR33336">
    <property type="entry name" value="QUINOL MONOOXYGENASE YGIN-RELATED"/>
    <property type="match status" value="1"/>
</dbReference>
<proteinExistence type="predicted"/>
<dbReference type="InterPro" id="IPR007138">
    <property type="entry name" value="ABM_dom"/>
</dbReference>
<dbReference type="Pfam" id="PF03992">
    <property type="entry name" value="ABM"/>
    <property type="match status" value="1"/>
</dbReference>
<dbReference type="AlphaFoldDB" id="A0ABD3NTW8"/>
<organism evidence="2 3">
    <name type="scientific">Cyclotella atomus</name>
    <dbReference type="NCBI Taxonomy" id="382360"/>
    <lineage>
        <taxon>Eukaryota</taxon>
        <taxon>Sar</taxon>
        <taxon>Stramenopiles</taxon>
        <taxon>Ochrophyta</taxon>
        <taxon>Bacillariophyta</taxon>
        <taxon>Coscinodiscophyceae</taxon>
        <taxon>Thalassiosirophycidae</taxon>
        <taxon>Stephanodiscales</taxon>
        <taxon>Stephanodiscaceae</taxon>
        <taxon>Cyclotella</taxon>
    </lineage>
</organism>
<evidence type="ECO:0000259" key="1">
    <source>
        <dbReference type="PROSITE" id="PS51725"/>
    </source>
</evidence>
<dbReference type="InterPro" id="IPR011008">
    <property type="entry name" value="Dimeric_a/b-barrel"/>
</dbReference>
<evidence type="ECO:0000313" key="3">
    <source>
        <dbReference type="Proteomes" id="UP001530400"/>
    </source>
</evidence>
<accession>A0ABD3NTW8</accession>
<dbReference type="PANTHER" id="PTHR33336:SF1">
    <property type="entry name" value="(4S)-4-HYDROXY-5-PHOSPHONOOXYPENTANE-2,3-DIONE ISOMERASE"/>
    <property type="match status" value="1"/>
</dbReference>
<dbReference type="Proteomes" id="UP001530400">
    <property type="component" value="Unassembled WGS sequence"/>
</dbReference>